<keyword evidence="3 11" id="KW-0813">Transport</keyword>
<feature type="chain" id="PRO_5035328517" evidence="13">
    <location>
        <begin position="24"/>
        <end position="664"/>
    </location>
</feature>
<gene>
    <name evidence="16" type="ORF">INR99_16810</name>
</gene>
<keyword evidence="7 12" id="KW-0798">TonB box</keyword>
<evidence type="ECO:0000313" key="17">
    <source>
        <dbReference type="Proteomes" id="UP000604481"/>
    </source>
</evidence>
<evidence type="ECO:0000313" key="16">
    <source>
        <dbReference type="EMBL" id="MBE9610983.1"/>
    </source>
</evidence>
<keyword evidence="17" id="KW-1185">Reference proteome</keyword>
<comment type="subcellular location">
    <subcellularLocation>
        <location evidence="1 11">Cell outer membrane</location>
        <topology evidence="1 11">Multi-pass membrane protein</topology>
    </subcellularLocation>
</comment>
<evidence type="ECO:0000256" key="5">
    <source>
        <dbReference type="ARBA" id="ARBA00022692"/>
    </source>
</evidence>
<comment type="similarity">
    <text evidence="2 11 12">Belongs to the TonB-dependent receptor family.</text>
</comment>
<evidence type="ECO:0000256" key="6">
    <source>
        <dbReference type="ARBA" id="ARBA00022729"/>
    </source>
</evidence>
<comment type="caution">
    <text evidence="16">The sequence shown here is derived from an EMBL/GenBank/DDBJ whole genome shotgun (WGS) entry which is preliminary data.</text>
</comment>
<feature type="signal peptide" evidence="13">
    <location>
        <begin position="1"/>
        <end position="23"/>
    </location>
</feature>
<dbReference type="InterPro" id="IPR036942">
    <property type="entry name" value="Beta-barrel_TonB_sf"/>
</dbReference>
<sequence>MNSSYSRIYLIVAAAFAPVAAFAAPTQLDEVVVTAARVPTQAEQLPVSTTVITASDIAASPATSIAELLSAEVGIRSFNNSGSQYSAPIDLRGFGVTASSNTLILVDGVRQNTNDLAAPNLAGLPLSAIERIEIVRGSGAVAYGGGTTGGVINIITRKAKANSISGEGSLLAGSDRYREVNGSIRAAGELFALDAFVQSLRTDHYRDNNAERVDAGGAGVSLNHDTGSVRAFVRISDQNLRLPGGRTVDPATGLDEMHDDPRGTSTPDNFMDTDSHTLGISVNQDIGANGVLLADAARRDKDTRALYRSGWGDWWDERELEETTASVRYEHRFAAGHQLIGGMDLLDSRMDGRSGATPQPSVRAEQRHHGIFAQGLFQVQPQTTLTLGARRQWIDEEIRDLGGGGGNHQTDTALNAWEAGLRHALTKEWSAYARIGKSFRLPNADELAYLTEALRPQTSLDKEVGIQWQIATASARLAVYRYDLEDEIHFNKLAGGGWGSNVNLDPTRRQGIELEGSWQLNEQWRVLGNTSWQDATFRSGSAGGIDLAGNRVPMTPEWLANAGVRWMPMPALGIGAEVQYVGKQRLDNDQSNQFAAQLAAYTLFNVKLDYRFNPTLSASLVVNNLFDQDYASYGIRSGASGAAGSYVLYPEAGRTIQASLSAQF</sequence>
<keyword evidence="6 13" id="KW-0732">Signal</keyword>
<reference evidence="16 17" key="1">
    <citation type="submission" date="2020-10" db="EMBL/GenBank/DDBJ databases">
        <title>The genome sequence of Chitinilyticum litopenaei 4Y14.</title>
        <authorList>
            <person name="Liu Y."/>
        </authorList>
    </citation>
    <scope>NUCLEOTIDE SEQUENCE [LARGE SCALE GENOMIC DNA]</scope>
    <source>
        <strain evidence="16 17">4Y14</strain>
    </source>
</reference>
<keyword evidence="5 11" id="KW-0812">Transmembrane</keyword>
<dbReference type="PANTHER" id="PTHR30069">
    <property type="entry name" value="TONB-DEPENDENT OUTER MEMBRANE RECEPTOR"/>
    <property type="match status" value="1"/>
</dbReference>
<dbReference type="InterPro" id="IPR000531">
    <property type="entry name" value="Beta-barrel_TonB"/>
</dbReference>
<dbReference type="Gene3D" id="2.40.170.20">
    <property type="entry name" value="TonB-dependent receptor, beta-barrel domain"/>
    <property type="match status" value="1"/>
</dbReference>
<keyword evidence="10 11" id="KW-0998">Cell outer membrane</keyword>
<feature type="domain" description="TonB-dependent receptor-like beta-barrel" evidence="14">
    <location>
        <begin position="257"/>
        <end position="625"/>
    </location>
</feature>
<keyword evidence="9 16" id="KW-0675">Receptor</keyword>
<protein>
    <submittedName>
        <fullName evidence="16">TonB-dependent receptor</fullName>
    </submittedName>
</protein>
<evidence type="ECO:0000256" key="8">
    <source>
        <dbReference type="ARBA" id="ARBA00023136"/>
    </source>
</evidence>
<dbReference type="PROSITE" id="PS52016">
    <property type="entry name" value="TONB_DEPENDENT_REC_3"/>
    <property type="match status" value="1"/>
</dbReference>
<evidence type="ECO:0000259" key="15">
    <source>
        <dbReference type="Pfam" id="PF07715"/>
    </source>
</evidence>
<feature type="domain" description="TonB-dependent receptor plug" evidence="15">
    <location>
        <begin position="43"/>
        <end position="151"/>
    </location>
</feature>
<name>A0A8J7FKK1_9NEIS</name>
<dbReference type="GO" id="GO:0044718">
    <property type="term" value="P:siderophore transmembrane transport"/>
    <property type="evidence" value="ECO:0007669"/>
    <property type="project" value="TreeGrafter"/>
</dbReference>
<dbReference type="AlphaFoldDB" id="A0A8J7FKK1"/>
<evidence type="ECO:0000256" key="3">
    <source>
        <dbReference type="ARBA" id="ARBA00022448"/>
    </source>
</evidence>
<dbReference type="InterPro" id="IPR012910">
    <property type="entry name" value="Plug_dom"/>
</dbReference>
<dbReference type="RefSeq" id="WP_194117501.1">
    <property type="nucleotide sequence ID" value="NZ_JADFUA010000017.1"/>
</dbReference>
<dbReference type="InterPro" id="IPR039426">
    <property type="entry name" value="TonB-dep_rcpt-like"/>
</dbReference>
<dbReference type="Proteomes" id="UP000604481">
    <property type="component" value="Unassembled WGS sequence"/>
</dbReference>
<dbReference type="CDD" id="cd01347">
    <property type="entry name" value="ligand_gated_channel"/>
    <property type="match status" value="1"/>
</dbReference>
<dbReference type="SUPFAM" id="SSF56935">
    <property type="entry name" value="Porins"/>
    <property type="match status" value="1"/>
</dbReference>
<evidence type="ECO:0000256" key="7">
    <source>
        <dbReference type="ARBA" id="ARBA00023077"/>
    </source>
</evidence>
<dbReference type="GO" id="GO:0015344">
    <property type="term" value="F:siderophore uptake transmembrane transporter activity"/>
    <property type="evidence" value="ECO:0007669"/>
    <property type="project" value="TreeGrafter"/>
</dbReference>
<keyword evidence="8 11" id="KW-0472">Membrane</keyword>
<dbReference type="InterPro" id="IPR037066">
    <property type="entry name" value="Plug_dom_sf"/>
</dbReference>
<organism evidence="16 17">
    <name type="scientific">Chitinilyticum piscinae</name>
    <dbReference type="NCBI Taxonomy" id="2866724"/>
    <lineage>
        <taxon>Bacteria</taxon>
        <taxon>Pseudomonadati</taxon>
        <taxon>Pseudomonadota</taxon>
        <taxon>Betaproteobacteria</taxon>
        <taxon>Neisseriales</taxon>
        <taxon>Chitinibacteraceae</taxon>
        <taxon>Chitinilyticum</taxon>
    </lineage>
</organism>
<dbReference type="PANTHER" id="PTHR30069:SF29">
    <property type="entry name" value="HEMOGLOBIN AND HEMOGLOBIN-HAPTOGLOBIN-BINDING PROTEIN 1-RELATED"/>
    <property type="match status" value="1"/>
</dbReference>
<evidence type="ECO:0000256" key="2">
    <source>
        <dbReference type="ARBA" id="ARBA00009810"/>
    </source>
</evidence>
<evidence type="ECO:0000256" key="12">
    <source>
        <dbReference type="RuleBase" id="RU003357"/>
    </source>
</evidence>
<evidence type="ECO:0000259" key="14">
    <source>
        <dbReference type="Pfam" id="PF00593"/>
    </source>
</evidence>
<keyword evidence="4 11" id="KW-1134">Transmembrane beta strand</keyword>
<evidence type="ECO:0000256" key="10">
    <source>
        <dbReference type="ARBA" id="ARBA00023237"/>
    </source>
</evidence>
<dbReference type="Pfam" id="PF00593">
    <property type="entry name" value="TonB_dep_Rec_b-barrel"/>
    <property type="match status" value="1"/>
</dbReference>
<evidence type="ECO:0000256" key="9">
    <source>
        <dbReference type="ARBA" id="ARBA00023170"/>
    </source>
</evidence>
<proteinExistence type="inferred from homology"/>
<accession>A0A8J7FKK1</accession>
<evidence type="ECO:0000256" key="4">
    <source>
        <dbReference type="ARBA" id="ARBA00022452"/>
    </source>
</evidence>
<evidence type="ECO:0000256" key="13">
    <source>
        <dbReference type="SAM" id="SignalP"/>
    </source>
</evidence>
<evidence type="ECO:0000256" key="1">
    <source>
        <dbReference type="ARBA" id="ARBA00004571"/>
    </source>
</evidence>
<evidence type="ECO:0000256" key="11">
    <source>
        <dbReference type="PROSITE-ProRule" id="PRU01360"/>
    </source>
</evidence>
<dbReference type="Gene3D" id="2.170.130.10">
    <property type="entry name" value="TonB-dependent receptor, plug domain"/>
    <property type="match status" value="1"/>
</dbReference>
<dbReference type="EMBL" id="JADFUA010000017">
    <property type="protein sequence ID" value="MBE9610983.1"/>
    <property type="molecule type" value="Genomic_DNA"/>
</dbReference>
<dbReference type="GO" id="GO:0009279">
    <property type="term" value="C:cell outer membrane"/>
    <property type="evidence" value="ECO:0007669"/>
    <property type="project" value="UniProtKB-SubCell"/>
</dbReference>
<dbReference type="Pfam" id="PF07715">
    <property type="entry name" value="Plug"/>
    <property type="match status" value="1"/>
</dbReference>